<dbReference type="EMBL" id="LT553633">
    <property type="protein sequence ID" value="SAM01982.1"/>
    <property type="molecule type" value="Genomic_DNA"/>
</dbReference>
<feature type="compositionally biased region" description="Polar residues" evidence="1">
    <location>
        <begin position="215"/>
        <end position="238"/>
    </location>
</feature>
<dbReference type="Proteomes" id="UP000078561">
    <property type="component" value="Unassembled WGS sequence"/>
</dbReference>
<feature type="compositionally biased region" description="Acidic residues" evidence="1">
    <location>
        <begin position="197"/>
        <end position="214"/>
    </location>
</feature>
<dbReference type="SUPFAM" id="SSF54791">
    <property type="entry name" value="Eukaryotic type KH-domain (KH-domain type I)"/>
    <property type="match status" value="1"/>
</dbReference>
<dbReference type="OMA" id="CAWRNIL"/>
<dbReference type="AlphaFoldDB" id="A0A168P961"/>
<proteinExistence type="predicted"/>
<dbReference type="GO" id="GO:0003723">
    <property type="term" value="F:RNA binding"/>
    <property type="evidence" value="ECO:0007669"/>
    <property type="project" value="InterPro"/>
</dbReference>
<protein>
    <recommendedName>
        <fullName evidence="4">K Homology domain-containing protein</fullName>
    </recommendedName>
</protein>
<evidence type="ECO:0000313" key="2">
    <source>
        <dbReference type="EMBL" id="SAM01982.1"/>
    </source>
</evidence>
<dbReference type="STRING" id="4829.A0A168P961"/>
<feature type="compositionally biased region" description="Low complexity" evidence="1">
    <location>
        <begin position="248"/>
        <end position="275"/>
    </location>
</feature>
<keyword evidence="3" id="KW-1185">Reference proteome</keyword>
<evidence type="ECO:0000313" key="3">
    <source>
        <dbReference type="Proteomes" id="UP000078561"/>
    </source>
</evidence>
<evidence type="ECO:0000256" key="1">
    <source>
        <dbReference type="SAM" id="MobiDB-lite"/>
    </source>
</evidence>
<accession>A0A168P961</accession>
<sequence>MNKLLKLLGPDPNSPLTLRSLLDSKRAFRIIGPLGVHHQALQTRHDVYLSLHSDVDESLGRLCSVTGTAGNVSRAYKEIISILFEKRYPPLRAWICLLIPTELYIKLQQIPAHTGEGCIFDDISRRTNTRISIEPTPLINTTEHTMKIGAAFSNHYLEELEMAMVLVTKQFQIHRHETLSPNNIYYIPFYDHLSETTDSDDDNINDIDHEEDDSASSIIQHQQSPTLATTDDSFSINHDTPDSHKEYSSTPNTSLTSSAPSPSLSVLLSTNSDVD</sequence>
<name>A0A168P961_ABSGL</name>
<gene>
    <name evidence="2" type="primary">ABSGL_07737.1 scaffold 9091</name>
</gene>
<evidence type="ECO:0008006" key="4">
    <source>
        <dbReference type="Google" id="ProtNLM"/>
    </source>
</evidence>
<reference evidence="2" key="1">
    <citation type="submission" date="2016-04" db="EMBL/GenBank/DDBJ databases">
        <authorList>
            <person name="Evans L.H."/>
            <person name="Alamgir A."/>
            <person name="Owens N."/>
            <person name="Weber N.D."/>
            <person name="Virtaneva K."/>
            <person name="Barbian K."/>
            <person name="Babar A."/>
            <person name="Rosenke K."/>
        </authorList>
    </citation>
    <scope>NUCLEOTIDE SEQUENCE [LARGE SCALE GENOMIC DNA]</scope>
    <source>
        <strain evidence="2">CBS 101.48</strain>
    </source>
</reference>
<dbReference type="InterPro" id="IPR036612">
    <property type="entry name" value="KH_dom_type_1_sf"/>
</dbReference>
<dbReference type="OrthoDB" id="2367755at2759"/>
<dbReference type="InParanoid" id="A0A168P961"/>
<organism evidence="2">
    <name type="scientific">Absidia glauca</name>
    <name type="common">Pin mould</name>
    <dbReference type="NCBI Taxonomy" id="4829"/>
    <lineage>
        <taxon>Eukaryota</taxon>
        <taxon>Fungi</taxon>
        <taxon>Fungi incertae sedis</taxon>
        <taxon>Mucoromycota</taxon>
        <taxon>Mucoromycotina</taxon>
        <taxon>Mucoromycetes</taxon>
        <taxon>Mucorales</taxon>
        <taxon>Cunninghamellaceae</taxon>
        <taxon>Absidia</taxon>
    </lineage>
</organism>
<feature type="region of interest" description="Disordered" evidence="1">
    <location>
        <begin position="197"/>
        <end position="275"/>
    </location>
</feature>